<dbReference type="InterPro" id="IPR018060">
    <property type="entry name" value="HTH_AraC"/>
</dbReference>
<evidence type="ECO:0000256" key="2">
    <source>
        <dbReference type="ARBA" id="ARBA00023125"/>
    </source>
</evidence>
<dbReference type="InterPro" id="IPR018062">
    <property type="entry name" value="HTH_AraC-typ_CS"/>
</dbReference>
<accession>A0A2T8HZ56</accession>
<dbReference type="AlphaFoldDB" id="A0A2T8HZ56"/>
<evidence type="ECO:0000256" key="3">
    <source>
        <dbReference type="ARBA" id="ARBA00023163"/>
    </source>
</evidence>
<dbReference type="InterPro" id="IPR035418">
    <property type="entry name" value="AraC-bd_2"/>
</dbReference>
<keyword evidence="1" id="KW-0805">Transcription regulation</keyword>
<evidence type="ECO:0000256" key="1">
    <source>
        <dbReference type="ARBA" id="ARBA00023015"/>
    </source>
</evidence>
<feature type="domain" description="HTH araC/xylS-type" evidence="4">
    <location>
        <begin position="227"/>
        <end position="326"/>
    </location>
</feature>
<dbReference type="Gene3D" id="1.10.10.60">
    <property type="entry name" value="Homeodomain-like"/>
    <property type="match status" value="1"/>
</dbReference>
<dbReference type="Proteomes" id="UP000245911">
    <property type="component" value="Unassembled WGS sequence"/>
</dbReference>
<dbReference type="GO" id="GO:0043565">
    <property type="term" value="F:sequence-specific DNA binding"/>
    <property type="evidence" value="ECO:0007669"/>
    <property type="project" value="InterPro"/>
</dbReference>
<dbReference type="RefSeq" id="WP_116557137.1">
    <property type="nucleotide sequence ID" value="NZ_QDKM01000001.1"/>
</dbReference>
<keyword evidence="2" id="KW-0238">DNA-binding</keyword>
<evidence type="ECO:0000313" key="5">
    <source>
        <dbReference type="EMBL" id="PVH30715.1"/>
    </source>
</evidence>
<dbReference type="InterPro" id="IPR009057">
    <property type="entry name" value="Homeodomain-like_sf"/>
</dbReference>
<protein>
    <submittedName>
        <fullName evidence="5">AraC family transcriptional regulator</fullName>
    </submittedName>
</protein>
<evidence type="ECO:0000259" key="4">
    <source>
        <dbReference type="PROSITE" id="PS01124"/>
    </source>
</evidence>
<dbReference type="SMART" id="SM00342">
    <property type="entry name" value="HTH_ARAC"/>
    <property type="match status" value="1"/>
</dbReference>
<comment type="caution">
    <text evidence="5">The sequence shown here is derived from an EMBL/GenBank/DDBJ whole genome shotgun (WGS) entry which is preliminary data.</text>
</comment>
<keyword evidence="6" id="KW-1185">Reference proteome</keyword>
<name>A0A2T8HZ56_9RHOB</name>
<evidence type="ECO:0000313" key="6">
    <source>
        <dbReference type="Proteomes" id="UP000245911"/>
    </source>
</evidence>
<dbReference type="PROSITE" id="PS00041">
    <property type="entry name" value="HTH_ARAC_FAMILY_1"/>
    <property type="match status" value="1"/>
</dbReference>
<dbReference type="EMBL" id="QDKM01000001">
    <property type="protein sequence ID" value="PVH30715.1"/>
    <property type="molecule type" value="Genomic_DNA"/>
</dbReference>
<dbReference type="PANTHER" id="PTHR46796">
    <property type="entry name" value="HTH-TYPE TRANSCRIPTIONAL ACTIVATOR RHAS-RELATED"/>
    <property type="match status" value="1"/>
</dbReference>
<dbReference type="GO" id="GO:0003700">
    <property type="term" value="F:DNA-binding transcription factor activity"/>
    <property type="evidence" value="ECO:0007669"/>
    <property type="project" value="InterPro"/>
</dbReference>
<dbReference type="Pfam" id="PF14525">
    <property type="entry name" value="AraC_binding_2"/>
    <property type="match status" value="1"/>
</dbReference>
<dbReference type="OrthoDB" id="9802263at2"/>
<sequence>MVGTQTEYLAGYPLLRTDDLDEARHRVTEKFCDHKLDKSSRVEALAVCHNHVAGRHLSINYLHYGADVRIDPGLLGEFYLLQVPLKGAAYIRHRGFEISASPQVATLLNPDRETDMRWRQDCQKLLLQIDRAFLHQVAETLLGCPAPGPIRFDPQVDLCSAAGRRIRQTLEYAALMAGEGALFAGRSSAQDLWTETELVTTLVSHQASNISHMIEAADHHAQSIHIKRAMAYIHGNLGEPMTLAEIARYAGTNVRTLQKGFQRAYGKSPMQMLKTARLDAAHYYLSVKRDAPSVTDAAYQAGFSHLGRFSRDYKARFGMLPSEALG</sequence>
<keyword evidence="3" id="KW-0804">Transcription</keyword>
<dbReference type="InterPro" id="IPR050204">
    <property type="entry name" value="AraC_XylS_family_regulators"/>
</dbReference>
<gene>
    <name evidence="5" type="ORF">DDE20_04155</name>
</gene>
<reference evidence="5 6" key="1">
    <citation type="submission" date="2018-04" db="EMBL/GenBank/DDBJ databases">
        <title>Pararhodobacter oceanense sp. nov., isolated from marine intertidal sediment.</title>
        <authorList>
            <person name="Wang X.-L."/>
            <person name="Du Z.-J."/>
        </authorList>
    </citation>
    <scope>NUCLEOTIDE SEQUENCE [LARGE SCALE GENOMIC DNA]</scope>
    <source>
        <strain evidence="5 6">AM505</strain>
    </source>
</reference>
<dbReference type="PROSITE" id="PS01124">
    <property type="entry name" value="HTH_ARAC_FAMILY_2"/>
    <property type="match status" value="1"/>
</dbReference>
<proteinExistence type="predicted"/>
<dbReference type="SUPFAM" id="SSF46689">
    <property type="entry name" value="Homeodomain-like"/>
    <property type="match status" value="2"/>
</dbReference>
<organism evidence="5 6">
    <name type="scientific">Pararhodobacter oceanensis</name>
    <dbReference type="NCBI Taxonomy" id="2172121"/>
    <lineage>
        <taxon>Bacteria</taxon>
        <taxon>Pseudomonadati</taxon>
        <taxon>Pseudomonadota</taxon>
        <taxon>Alphaproteobacteria</taxon>
        <taxon>Rhodobacterales</taxon>
        <taxon>Paracoccaceae</taxon>
        <taxon>Pararhodobacter</taxon>
    </lineage>
</organism>
<dbReference type="Pfam" id="PF12833">
    <property type="entry name" value="HTH_18"/>
    <property type="match status" value="1"/>
</dbReference>